<dbReference type="RefSeq" id="WP_104354138.1">
    <property type="nucleotide sequence ID" value="NZ_CP028130.1"/>
</dbReference>
<evidence type="ECO:0000313" key="2">
    <source>
        <dbReference type="Proteomes" id="UP000283946"/>
    </source>
</evidence>
<reference evidence="1 2" key="1">
    <citation type="submission" date="2018-03" db="EMBL/GenBank/DDBJ databases">
        <title>Bacteriophage NCPPB3778 and a type I-E CRISPR drive the evolution of the US Biological Select Agent, Rathayibacter toxicus.</title>
        <authorList>
            <person name="Davis E.W.II."/>
            <person name="Tabima J.F."/>
            <person name="Weisberg A.J."/>
            <person name="Dantas Lopes L."/>
            <person name="Wiseman M.S."/>
            <person name="Wiseman M.S."/>
            <person name="Pupko T."/>
            <person name="Belcher M.S."/>
            <person name="Sechler A.J."/>
            <person name="Tancos M.A."/>
            <person name="Schroeder B.K."/>
            <person name="Murray T.D."/>
            <person name="Luster D.G."/>
            <person name="Schneider W.L."/>
            <person name="Rogers E."/>
            <person name="Andreote F.D."/>
            <person name="Grunwald N.J."/>
            <person name="Putnam M.L."/>
            <person name="Chang J.H."/>
        </authorList>
    </citation>
    <scope>NUCLEOTIDE SEQUENCE [LARGE SCALE GENOMIC DNA]</scope>
    <source>
        <strain evidence="1 2">NCCPB 2253</strain>
    </source>
</reference>
<evidence type="ECO:0000313" key="1">
    <source>
        <dbReference type="EMBL" id="AZZ54953.1"/>
    </source>
</evidence>
<dbReference type="InterPro" id="IPR009057">
    <property type="entry name" value="Homeodomain-like_sf"/>
</dbReference>
<accession>A0AAD2JFZ7</accession>
<dbReference type="SUPFAM" id="SSF48498">
    <property type="entry name" value="Tetracyclin repressor-like, C-terminal domain"/>
    <property type="match status" value="1"/>
</dbReference>
<dbReference type="InterPro" id="IPR036271">
    <property type="entry name" value="Tet_transcr_reg_TetR-rel_C_sf"/>
</dbReference>
<proteinExistence type="predicted"/>
<dbReference type="KEGG" id="ria:C7V51_02940"/>
<organism evidence="1 2">
    <name type="scientific">Rathayibacter iranicus</name>
    <dbReference type="NCBI Taxonomy" id="59737"/>
    <lineage>
        <taxon>Bacteria</taxon>
        <taxon>Bacillati</taxon>
        <taxon>Actinomycetota</taxon>
        <taxon>Actinomycetes</taxon>
        <taxon>Micrococcales</taxon>
        <taxon>Microbacteriaceae</taxon>
        <taxon>Rathayibacter</taxon>
    </lineage>
</organism>
<sequence length="224" mass="24219">MAFGNRIGRKRVLLVAAGVFEKHGFVEGSYTLMTDLGGFTTKAIISYYFPSKLELAAAVVRSVYEDRPFIPGGMDGHPTTGIRSIVTSCFLVALAMRDDVTVRAAKRLEQEVSFAAHGIDMPPPFVGWLAVIEAALHDAVAAGEVDTDVDPSVEAWTIVASFNGVQQVSGFTAGSRDLVDRVHAWLRRALPALGVADTALLPEMRVLAERAWQEHQDRKLGPAA</sequence>
<dbReference type="AlphaFoldDB" id="A0AAD2JFZ7"/>
<protein>
    <submittedName>
        <fullName evidence="1">TetR/AcrR family transcriptional regulator</fullName>
    </submittedName>
</protein>
<dbReference type="EMBL" id="CP028130">
    <property type="protein sequence ID" value="AZZ54953.1"/>
    <property type="molecule type" value="Genomic_DNA"/>
</dbReference>
<dbReference type="Proteomes" id="UP000283946">
    <property type="component" value="Chromosome"/>
</dbReference>
<name>A0AAD2JFZ7_9MICO</name>
<dbReference type="Gene3D" id="1.10.357.10">
    <property type="entry name" value="Tetracycline Repressor, domain 2"/>
    <property type="match status" value="1"/>
</dbReference>
<dbReference type="SUPFAM" id="SSF46689">
    <property type="entry name" value="Homeodomain-like"/>
    <property type="match status" value="1"/>
</dbReference>
<gene>
    <name evidence="1" type="ORF">C7V51_02940</name>
</gene>